<feature type="chain" id="PRO_5037357257" evidence="10">
    <location>
        <begin position="22"/>
        <end position="1110"/>
    </location>
</feature>
<evidence type="ECO:0000313" key="13">
    <source>
        <dbReference type="EMBL" id="MBD2703835.1"/>
    </source>
</evidence>
<dbReference type="Gene3D" id="2.60.40.1120">
    <property type="entry name" value="Carboxypeptidase-like, regulatory domain"/>
    <property type="match status" value="1"/>
</dbReference>
<comment type="similarity">
    <text evidence="8 9">Belongs to the TonB-dependent receptor family.</text>
</comment>
<dbReference type="FunFam" id="2.60.40.1120:FF:000003">
    <property type="entry name" value="Outer membrane protein Omp121"/>
    <property type="match status" value="1"/>
</dbReference>
<dbReference type="InterPro" id="IPR037066">
    <property type="entry name" value="Plug_dom_sf"/>
</dbReference>
<dbReference type="InterPro" id="IPR023996">
    <property type="entry name" value="TonB-dep_OMP_SusC/RagA"/>
</dbReference>
<dbReference type="Gene3D" id="2.40.170.20">
    <property type="entry name" value="TonB-dependent receptor, beta-barrel domain"/>
    <property type="match status" value="1"/>
</dbReference>
<dbReference type="Pfam" id="PF00593">
    <property type="entry name" value="TonB_dep_Rec_b-barrel"/>
    <property type="match status" value="1"/>
</dbReference>
<keyword evidence="10" id="KW-0732">Signal</keyword>
<feature type="domain" description="TonB-dependent receptor plug" evidence="12">
    <location>
        <begin position="117"/>
        <end position="238"/>
    </location>
</feature>
<dbReference type="EMBL" id="JACWZY010000025">
    <property type="protein sequence ID" value="MBD2703835.1"/>
    <property type="molecule type" value="Genomic_DNA"/>
</dbReference>
<accession>A0A926Y4W3</accession>
<proteinExistence type="inferred from homology"/>
<comment type="caution">
    <text evidence="13">The sequence shown here is derived from an EMBL/GenBank/DDBJ whole genome shotgun (WGS) entry which is preliminary data.</text>
</comment>
<dbReference type="InterPro" id="IPR039426">
    <property type="entry name" value="TonB-dep_rcpt-like"/>
</dbReference>
<dbReference type="InterPro" id="IPR023997">
    <property type="entry name" value="TonB-dep_OMP_SusC/RagA_CS"/>
</dbReference>
<dbReference type="NCBIfam" id="TIGR04057">
    <property type="entry name" value="SusC_RagA_signa"/>
    <property type="match status" value="1"/>
</dbReference>
<dbReference type="InterPro" id="IPR000531">
    <property type="entry name" value="Beta-barrel_TonB"/>
</dbReference>
<gene>
    <name evidence="13" type="ORF">IC229_24530</name>
</gene>
<keyword evidence="7 8" id="KW-0998">Cell outer membrane</keyword>
<evidence type="ECO:0000256" key="2">
    <source>
        <dbReference type="ARBA" id="ARBA00022448"/>
    </source>
</evidence>
<evidence type="ECO:0000256" key="6">
    <source>
        <dbReference type="ARBA" id="ARBA00023136"/>
    </source>
</evidence>
<keyword evidence="14" id="KW-1185">Reference proteome</keyword>
<evidence type="ECO:0000256" key="9">
    <source>
        <dbReference type="RuleBase" id="RU003357"/>
    </source>
</evidence>
<dbReference type="GO" id="GO:0009279">
    <property type="term" value="C:cell outer membrane"/>
    <property type="evidence" value="ECO:0007669"/>
    <property type="project" value="UniProtKB-SubCell"/>
</dbReference>
<keyword evidence="4 8" id="KW-0812">Transmembrane</keyword>
<keyword evidence="3 8" id="KW-1134">Transmembrane beta strand</keyword>
<feature type="signal peptide" evidence="10">
    <location>
        <begin position="1"/>
        <end position="21"/>
    </location>
</feature>
<dbReference type="Proteomes" id="UP000598820">
    <property type="component" value="Unassembled WGS sequence"/>
</dbReference>
<evidence type="ECO:0000256" key="5">
    <source>
        <dbReference type="ARBA" id="ARBA00023077"/>
    </source>
</evidence>
<dbReference type="Gene3D" id="2.170.130.10">
    <property type="entry name" value="TonB-dependent receptor, plug domain"/>
    <property type="match status" value="1"/>
</dbReference>
<reference evidence="13" key="1">
    <citation type="submission" date="2020-09" db="EMBL/GenBank/DDBJ databases">
        <authorList>
            <person name="Kim M.K."/>
        </authorList>
    </citation>
    <scope>NUCLEOTIDE SEQUENCE</scope>
    <source>
        <strain evidence="13">BT702</strain>
    </source>
</reference>
<keyword evidence="5 9" id="KW-0798">TonB box</keyword>
<protein>
    <submittedName>
        <fullName evidence="13">SusC/RagA family TonB-linked outer membrane protein</fullName>
    </submittedName>
</protein>
<evidence type="ECO:0000256" key="10">
    <source>
        <dbReference type="SAM" id="SignalP"/>
    </source>
</evidence>
<dbReference type="Pfam" id="PF13715">
    <property type="entry name" value="CarbopepD_reg_2"/>
    <property type="match status" value="1"/>
</dbReference>
<evidence type="ECO:0000256" key="4">
    <source>
        <dbReference type="ARBA" id="ARBA00022692"/>
    </source>
</evidence>
<dbReference type="Pfam" id="PF07715">
    <property type="entry name" value="Plug"/>
    <property type="match status" value="1"/>
</dbReference>
<dbReference type="InterPro" id="IPR008969">
    <property type="entry name" value="CarboxyPept-like_regulatory"/>
</dbReference>
<name>A0A926Y4W3_9BACT</name>
<evidence type="ECO:0000259" key="12">
    <source>
        <dbReference type="Pfam" id="PF07715"/>
    </source>
</evidence>
<feature type="domain" description="TonB-dependent receptor-like beta-barrel" evidence="11">
    <location>
        <begin position="485"/>
        <end position="871"/>
    </location>
</feature>
<dbReference type="NCBIfam" id="TIGR04056">
    <property type="entry name" value="OMP_RagA_SusC"/>
    <property type="match status" value="1"/>
</dbReference>
<evidence type="ECO:0000256" key="3">
    <source>
        <dbReference type="ARBA" id="ARBA00022452"/>
    </source>
</evidence>
<evidence type="ECO:0000256" key="8">
    <source>
        <dbReference type="PROSITE-ProRule" id="PRU01360"/>
    </source>
</evidence>
<dbReference type="SUPFAM" id="SSF49464">
    <property type="entry name" value="Carboxypeptidase regulatory domain-like"/>
    <property type="match status" value="1"/>
</dbReference>
<keyword evidence="6 8" id="KW-0472">Membrane</keyword>
<sequence length="1110" mass="121347">MHICSWIIGLTMWFSAFNSLAQTRLQVQGQVTGGGNEGLPGVSVVVKGTTTGTVTDINGAYTLTVPNPNATLVISFIGYVTQEIPLNGRSQLNVALQEDVKALNEVIVVGYAEQSRAKTSASVSKLDNKELQNIPSVSPVQALQGKMAGVSVPVLSGQPGAAANIVIRGGTTLNPYGTSTGTGGGDLIGAIQSSNPLVIIDGVFRNFNDVNSDDIESLQVLKDAASTAAYGARGANGVIIIKTKSGKNNAGRGNVTFRYQHGVETQARNYQYLGGRDYLTLARKTWARGLDVFDINTKLYSAGNSATTPTYTQKGQYGAAYYTTAYLANLVSVEGQPYVDNLLANGWETIDDPLNLGKTIIFKDNHYQDVVWQTAHTNNYNVAVDGGNERSNYNVSLGYVDQGGVFLGTGYKRFSALANAGFKVSDRFKLDANLSYLWNDNKYVDNTLNQLVRGVRITPLNRIYAEDGKPYLGESVTVRNRLHELYYQDLNANNEQTTFRLAGDLEIAKGLHFRPSASIYINNFQYIFFERFFPGQQVQRQKAEQSNQTRQIMTDQILQYDHTFGTKHNLTALAGFNYTRISSFSLVVGGQRSTNDYNTTISGDPQTTSVNGVQQPNFTVNSILNVSKTASFFGQVNYDYDGKYLFGASLRYDGFSSFAPNNQYALFPSVSAGWNIHRESFWQVPFINQFKIRSSYGQTGLSNLSYTDTYGGYGARPYGGNGGILRTTLANPNLLWETTETVDAGIDLSLFNRITLTIDVYNKLTKNRLDNLQLPTESGFTSIPYNVGQLRNRGIEVELGATVLKAGAFTWNTNFSFAFNRQTVVKLPPNGRDKNRINGGAVYDPALGRDIEVGGYAEGERPGGVWAWQSNGIYATDEEAKGAPKDLVVTSVALGKVKHGGDVNWADLNKDGQIDGKDLVFQGWRVPDKIGGMQNTLNWKGVTLRFTVDYALGHIVSNGALARSMGQARASNEGAPSQALNDDVWQNPGDVGKKYPRFSFGDADFGYRNHLRGASAVGYTQVGLEGYSSDNSIYISKGDWLAFREVSISYQVPKAITNRIKTGSVQLNAGVYNLGYLTGYTGLNPEVYKGFDEGGYPRPRQFTIGATIRF</sequence>
<comment type="subcellular location">
    <subcellularLocation>
        <location evidence="1 8">Cell outer membrane</location>
        <topology evidence="1 8">Multi-pass membrane protein</topology>
    </subcellularLocation>
</comment>
<evidence type="ECO:0000256" key="1">
    <source>
        <dbReference type="ARBA" id="ARBA00004571"/>
    </source>
</evidence>
<dbReference type="InterPro" id="IPR012910">
    <property type="entry name" value="Plug_dom"/>
</dbReference>
<evidence type="ECO:0000259" key="11">
    <source>
        <dbReference type="Pfam" id="PF00593"/>
    </source>
</evidence>
<keyword evidence="2 8" id="KW-0813">Transport</keyword>
<dbReference type="InterPro" id="IPR036942">
    <property type="entry name" value="Beta-barrel_TonB_sf"/>
</dbReference>
<evidence type="ECO:0000313" key="14">
    <source>
        <dbReference type="Proteomes" id="UP000598820"/>
    </source>
</evidence>
<dbReference type="PROSITE" id="PS52016">
    <property type="entry name" value="TONB_DEPENDENT_REC_3"/>
    <property type="match status" value="1"/>
</dbReference>
<evidence type="ECO:0000256" key="7">
    <source>
        <dbReference type="ARBA" id="ARBA00023237"/>
    </source>
</evidence>
<dbReference type="AlphaFoldDB" id="A0A926Y4W3"/>
<dbReference type="SUPFAM" id="SSF56935">
    <property type="entry name" value="Porins"/>
    <property type="match status" value="1"/>
</dbReference>
<organism evidence="13 14">
    <name type="scientific">Spirosoma profusum</name>
    <dbReference type="NCBI Taxonomy" id="2771354"/>
    <lineage>
        <taxon>Bacteria</taxon>
        <taxon>Pseudomonadati</taxon>
        <taxon>Bacteroidota</taxon>
        <taxon>Cytophagia</taxon>
        <taxon>Cytophagales</taxon>
        <taxon>Cytophagaceae</taxon>
        <taxon>Spirosoma</taxon>
    </lineage>
</organism>